<dbReference type="EMBL" id="JAEDAL010000001">
    <property type="protein sequence ID" value="MBH9551888.1"/>
    <property type="molecule type" value="Genomic_DNA"/>
</dbReference>
<proteinExistence type="predicted"/>
<gene>
    <name evidence="1" type="ORF">I7X43_03400</name>
</gene>
<keyword evidence="2" id="KW-1185">Reference proteome</keyword>
<reference evidence="1" key="1">
    <citation type="submission" date="2020-12" db="EMBL/GenBank/DDBJ databases">
        <title>The genome sequence of Inhella sp. 4Y17.</title>
        <authorList>
            <person name="Liu Y."/>
        </authorList>
    </citation>
    <scope>NUCLEOTIDE SEQUENCE</scope>
    <source>
        <strain evidence="1">4Y10</strain>
    </source>
</reference>
<organism evidence="1 2">
    <name type="scientific">Inhella gelatinilytica</name>
    <dbReference type="NCBI Taxonomy" id="2795030"/>
    <lineage>
        <taxon>Bacteria</taxon>
        <taxon>Pseudomonadati</taxon>
        <taxon>Pseudomonadota</taxon>
        <taxon>Betaproteobacteria</taxon>
        <taxon>Burkholderiales</taxon>
        <taxon>Sphaerotilaceae</taxon>
        <taxon>Inhella</taxon>
    </lineage>
</organism>
<dbReference type="RefSeq" id="WP_198099481.1">
    <property type="nucleotide sequence ID" value="NZ_JAEDAL010000001.1"/>
</dbReference>
<name>A0A931IXM2_9BURK</name>
<protein>
    <submittedName>
        <fullName evidence="1">Uncharacterized protein</fullName>
    </submittedName>
</protein>
<evidence type="ECO:0000313" key="2">
    <source>
        <dbReference type="Proteomes" id="UP000620139"/>
    </source>
</evidence>
<evidence type="ECO:0000313" key="1">
    <source>
        <dbReference type="EMBL" id="MBH9551888.1"/>
    </source>
</evidence>
<comment type="caution">
    <text evidence="1">The sequence shown here is derived from an EMBL/GenBank/DDBJ whole genome shotgun (WGS) entry which is preliminary data.</text>
</comment>
<accession>A0A931IXM2</accession>
<dbReference type="AlphaFoldDB" id="A0A931IXM2"/>
<sequence length="161" mass="17994">MFQDLFPSRHGQPGLSLAEVNEVIRRAGSTRGLEVIGGTGPAGVMEVIAEYPLLVDGHSRKVDWVWRNAERQVVRAFEVEGANVPRDSLVGDIAKFKTLQEQHKRQKVECWVVTYSARFTQAAGWITLRTGQAAQGRLQALRPMARWVRDTDLIQTLAAEV</sequence>
<dbReference type="Proteomes" id="UP000620139">
    <property type="component" value="Unassembled WGS sequence"/>
</dbReference>